<organism evidence="4 5">
    <name type="scientific">Draconibacterium sediminis</name>
    <dbReference type="NCBI Taxonomy" id="1544798"/>
    <lineage>
        <taxon>Bacteria</taxon>
        <taxon>Pseudomonadati</taxon>
        <taxon>Bacteroidota</taxon>
        <taxon>Bacteroidia</taxon>
        <taxon>Marinilabiliales</taxon>
        <taxon>Prolixibacteraceae</taxon>
        <taxon>Draconibacterium</taxon>
    </lineage>
</organism>
<dbReference type="Gene3D" id="3.40.1190.20">
    <property type="match status" value="1"/>
</dbReference>
<reference evidence="4 5" key="1">
    <citation type="submission" date="2014-09" db="EMBL/GenBank/DDBJ databases">
        <title>Draft Genome Sequence of Draconibacterium sp. JN14CK-3.</title>
        <authorList>
            <person name="Dong C."/>
            <person name="Lai Q."/>
            <person name="Shao Z."/>
        </authorList>
    </citation>
    <scope>NUCLEOTIDE SEQUENCE [LARGE SCALE GENOMIC DNA]</scope>
    <source>
        <strain evidence="4 5">JN14CK-3</strain>
    </source>
</reference>
<dbReference type="AlphaFoldDB" id="A0A0D8J8M5"/>
<dbReference type="SUPFAM" id="SSF53613">
    <property type="entry name" value="Ribokinase-like"/>
    <property type="match status" value="1"/>
</dbReference>
<evidence type="ECO:0000256" key="2">
    <source>
        <dbReference type="ARBA" id="ARBA00022777"/>
    </source>
</evidence>
<accession>A0A0D8J8M5</accession>
<dbReference type="InterPro" id="IPR011611">
    <property type="entry name" value="PfkB_dom"/>
</dbReference>
<dbReference type="STRING" id="1544798.LH29_20310"/>
<dbReference type="PANTHER" id="PTHR10584">
    <property type="entry name" value="SUGAR KINASE"/>
    <property type="match status" value="1"/>
</dbReference>
<dbReference type="Proteomes" id="UP000032544">
    <property type="component" value="Unassembled WGS sequence"/>
</dbReference>
<dbReference type="OrthoDB" id="9813569at2"/>
<comment type="caution">
    <text evidence="4">The sequence shown here is derived from an EMBL/GenBank/DDBJ whole genome shotgun (WGS) entry which is preliminary data.</text>
</comment>
<gene>
    <name evidence="4" type="ORF">LH29_20310</name>
</gene>
<dbReference type="InterPro" id="IPR029056">
    <property type="entry name" value="Ribokinase-like"/>
</dbReference>
<dbReference type="PANTHER" id="PTHR10584:SF166">
    <property type="entry name" value="RIBOKINASE"/>
    <property type="match status" value="1"/>
</dbReference>
<evidence type="ECO:0000313" key="5">
    <source>
        <dbReference type="Proteomes" id="UP000032544"/>
    </source>
</evidence>
<evidence type="ECO:0000259" key="3">
    <source>
        <dbReference type="Pfam" id="PF00294"/>
    </source>
</evidence>
<evidence type="ECO:0000313" key="4">
    <source>
        <dbReference type="EMBL" id="KJF42158.1"/>
    </source>
</evidence>
<keyword evidence="1" id="KW-0808">Transferase</keyword>
<sequence>MKHRALFVGLTTIDIQYFIDDIPIANTKIKTGNPDILVGGPATNAAVAFAYLNKTATLASPCGLNAFSSFIDQDLNSVGVDHFDLAYGQEFETILATVLTSKNGDRTIVTHNPTEVKSTILPQKLIDLVEPQILLIDGFYPEFSLECVRICKEQGIPVVADCGSWKPQFAHLLNYVDIAICSADFMPPKCETSEDLFNYMTDKNISSVAISNGESEIEFLSKEKKGRVTVPKVEVKDTLGAGDFLHGAFCYYFLEITDFESAIQKAAALASFTCGFKGTRKWLNFDHNA</sequence>
<keyword evidence="5" id="KW-1185">Reference proteome</keyword>
<dbReference type="EMBL" id="JRHC01000006">
    <property type="protein sequence ID" value="KJF42158.1"/>
    <property type="molecule type" value="Genomic_DNA"/>
</dbReference>
<proteinExistence type="predicted"/>
<dbReference type="GO" id="GO:0016301">
    <property type="term" value="F:kinase activity"/>
    <property type="evidence" value="ECO:0007669"/>
    <property type="project" value="UniProtKB-KW"/>
</dbReference>
<evidence type="ECO:0000256" key="1">
    <source>
        <dbReference type="ARBA" id="ARBA00022679"/>
    </source>
</evidence>
<protein>
    <recommendedName>
        <fullName evidence="3">Carbohydrate kinase PfkB domain-containing protein</fullName>
    </recommendedName>
</protein>
<name>A0A0D8J8M5_9BACT</name>
<feature type="domain" description="Carbohydrate kinase PfkB" evidence="3">
    <location>
        <begin position="4"/>
        <end position="280"/>
    </location>
</feature>
<keyword evidence="2" id="KW-0418">Kinase</keyword>
<dbReference type="Pfam" id="PF00294">
    <property type="entry name" value="PfkB"/>
    <property type="match status" value="1"/>
</dbReference>
<dbReference type="RefSeq" id="WP_045032925.1">
    <property type="nucleotide sequence ID" value="NZ_JRHC01000006.1"/>
</dbReference>